<evidence type="ECO:0000259" key="5">
    <source>
        <dbReference type="Pfam" id="PF01699"/>
    </source>
</evidence>
<keyword evidence="7" id="KW-1185">Reference proteome</keyword>
<reference evidence="7" key="1">
    <citation type="submission" date="2016-10" db="EMBL/GenBank/DDBJ databases">
        <authorList>
            <person name="Varghese N."/>
            <person name="Submissions S."/>
        </authorList>
    </citation>
    <scope>NUCLEOTIDE SEQUENCE [LARGE SCALE GENOMIC DNA]</scope>
    <source>
        <strain evidence="7">P18</strain>
    </source>
</reference>
<evidence type="ECO:0000256" key="2">
    <source>
        <dbReference type="ARBA" id="ARBA00022692"/>
    </source>
</evidence>
<dbReference type="InterPro" id="IPR004481">
    <property type="entry name" value="K/Na/Ca-exchanger"/>
</dbReference>
<dbReference type="InterPro" id="IPR004837">
    <property type="entry name" value="NaCa_Exmemb"/>
</dbReference>
<comment type="subcellular location">
    <subcellularLocation>
        <location evidence="1">Membrane</location>
        <topology evidence="1">Multi-pass membrane protein</topology>
    </subcellularLocation>
</comment>
<dbReference type="PANTHER" id="PTHR10846:SF8">
    <property type="entry name" value="INNER MEMBRANE PROTEIN YRBG"/>
    <property type="match status" value="1"/>
</dbReference>
<dbReference type="Proteomes" id="UP000182624">
    <property type="component" value="Unassembled WGS sequence"/>
</dbReference>
<protein>
    <submittedName>
        <fullName evidence="6">Sodium/calcium exchanger protein</fullName>
    </submittedName>
</protein>
<accession>A0A1I5W1Q8</accession>
<sequence length="87" mass="8939">MIKDVFILLIGFIALIKGADIFVKGSSDAAKNLKVPSVIIGLTIVALGTSAPELAVSVSAALQGSNEISVSNVVGSNIFSAYVFENI</sequence>
<gene>
    <name evidence="6" type="ORF">SAMN04487928_12032</name>
</gene>
<dbReference type="OrthoDB" id="9794225at2"/>
<dbReference type="Pfam" id="PF01699">
    <property type="entry name" value="Na_Ca_ex"/>
    <property type="match status" value="1"/>
</dbReference>
<dbReference type="GO" id="GO:0005262">
    <property type="term" value="F:calcium channel activity"/>
    <property type="evidence" value="ECO:0007669"/>
    <property type="project" value="TreeGrafter"/>
</dbReference>
<evidence type="ECO:0000256" key="3">
    <source>
        <dbReference type="ARBA" id="ARBA00022989"/>
    </source>
</evidence>
<keyword evidence="4" id="KW-0472">Membrane</keyword>
<dbReference type="PANTHER" id="PTHR10846">
    <property type="entry name" value="SODIUM/POTASSIUM/CALCIUM EXCHANGER"/>
    <property type="match status" value="1"/>
</dbReference>
<keyword evidence="3" id="KW-1133">Transmembrane helix</keyword>
<dbReference type="AlphaFoldDB" id="A0A1I5W1Q8"/>
<feature type="domain" description="Sodium/calcium exchanger membrane region" evidence="5">
    <location>
        <begin position="5"/>
        <end position="82"/>
    </location>
</feature>
<name>A0A1I5W1Q8_9FIRM</name>
<dbReference type="GO" id="GO:0005886">
    <property type="term" value="C:plasma membrane"/>
    <property type="evidence" value="ECO:0007669"/>
    <property type="project" value="TreeGrafter"/>
</dbReference>
<evidence type="ECO:0000256" key="4">
    <source>
        <dbReference type="ARBA" id="ARBA00023136"/>
    </source>
</evidence>
<evidence type="ECO:0000313" key="6">
    <source>
        <dbReference type="EMBL" id="SFQ13708.1"/>
    </source>
</evidence>
<evidence type="ECO:0000313" key="7">
    <source>
        <dbReference type="Proteomes" id="UP000182624"/>
    </source>
</evidence>
<dbReference type="GO" id="GO:0008273">
    <property type="term" value="F:calcium, potassium:sodium antiporter activity"/>
    <property type="evidence" value="ECO:0007669"/>
    <property type="project" value="TreeGrafter"/>
</dbReference>
<proteinExistence type="predicted"/>
<evidence type="ECO:0000256" key="1">
    <source>
        <dbReference type="ARBA" id="ARBA00004141"/>
    </source>
</evidence>
<dbReference type="InterPro" id="IPR044880">
    <property type="entry name" value="NCX_ion-bd_dom_sf"/>
</dbReference>
<organism evidence="6 7">
    <name type="scientific">Butyrivibrio proteoclasticus</name>
    <dbReference type="NCBI Taxonomy" id="43305"/>
    <lineage>
        <taxon>Bacteria</taxon>
        <taxon>Bacillati</taxon>
        <taxon>Bacillota</taxon>
        <taxon>Clostridia</taxon>
        <taxon>Lachnospirales</taxon>
        <taxon>Lachnospiraceae</taxon>
        <taxon>Butyrivibrio</taxon>
    </lineage>
</organism>
<dbReference type="Gene3D" id="1.20.1420.30">
    <property type="entry name" value="NCX, central ion-binding region"/>
    <property type="match status" value="1"/>
</dbReference>
<keyword evidence="2" id="KW-0812">Transmembrane</keyword>
<dbReference type="GO" id="GO:0006874">
    <property type="term" value="P:intracellular calcium ion homeostasis"/>
    <property type="evidence" value="ECO:0007669"/>
    <property type="project" value="TreeGrafter"/>
</dbReference>
<dbReference type="EMBL" id="FOXO01000020">
    <property type="protein sequence ID" value="SFQ13708.1"/>
    <property type="molecule type" value="Genomic_DNA"/>
</dbReference>